<reference evidence="2" key="3">
    <citation type="submission" date="2022-06" db="UniProtKB">
        <authorList>
            <consortium name="EnsemblPlants"/>
        </authorList>
    </citation>
    <scope>IDENTIFICATION</scope>
</reference>
<sequence>MMMAGQEEVSAAGGIISWLARPHLSLVPRVCVLFCFNCFIRFRRRRHGQRGTHGQRGEANPCSHPSITRSTPSIHNSRTRGRTAAASPWWQRQGGEDAP</sequence>
<evidence type="ECO:0000256" key="1">
    <source>
        <dbReference type="SAM" id="MobiDB-lite"/>
    </source>
</evidence>
<protein>
    <submittedName>
        <fullName evidence="2">Uncharacterized protein</fullName>
    </submittedName>
</protein>
<dbReference type="Gramene" id="TuG1812G0200004950.01.T01">
    <property type="protein sequence ID" value="TuG1812G0200004950.01.T01.cds311969"/>
    <property type="gene ID" value="TuG1812G0200004950.01"/>
</dbReference>
<feature type="compositionally biased region" description="Polar residues" evidence="1">
    <location>
        <begin position="63"/>
        <end position="76"/>
    </location>
</feature>
<name>A0A8R7PJC2_TRIUA</name>
<proteinExistence type="predicted"/>
<evidence type="ECO:0000313" key="2">
    <source>
        <dbReference type="EnsemblPlants" id="TuG1812G0200004950.01.T01.cds311969"/>
    </source>
</evidence>
<dbReference type="Proteomes" id="UP000015106">
    <property type="component" value="Chromosome 2"/>
</dbReference>
<keyword evidence="3" id="KW-1185">Reference proteome</keyword>
<reference evidence="3" key="1">
    <citation type="journal article" date="2013" name="Nature">
        <title>Draft genome of the wheat A-genome progenitor Triticum urartu.</title>
        <authorList>
            <person name="Ling H.Q."/>
            <person name="Zhao S."/>
            <person name="Liu D."/>
            <person name="Wang J."/>
            <person name="Sun H."/>
            <person name="Zhang C."/>
            <person name="Fan H."/>
            <person name="Li D."/>
            <person name="Dong L."/>
            <person name="Tao Y."/>
            <person name="Gao C."/>
            <person name="Wu H."/>
            <person name="Li Y."/>
            <person name="Cui Y."/>
            <person name="Guo X."/>
            <person name="Zheng S."/>
            <person name="Wang B."/>
            <person name="Yu K."/>
            <person name="Liang Q."/>
            <person name="Yang W."/>
            <person name="Lou X."/>
            <person name="Chen J."/>
            <person name="Feng M."/>
            <person name="Jian J."/>
            <person name="Zhang X."/>
            <person name="Luo G."/>
            <person name="Jiang Y."/>
            <person name="Liu J."/>
            <person name="Wang Z."/>
            <person name="Sha Y."/>
            <person name="Zhang B."/>
            <person name="Wu H."/>
            <person name="Tang D."/>
            <person name="Shen Q."/>
            <person name="Xue P."/>
            <person name="Zou S."/>
            <person name="Wang X."/>
            <person name="Liu X."/>
            <person name="Wang F."/>
            <person name="Yang Y."/>
            <person name="An X."/>
            <person name="Dong Z."/>
            <person name="Zhang K."/>
            <person name="Zhang X."/>
            <person name="Luo M.C."/>
            <person name="Dvorak J."/>
            <person name="Tong Y."/>
            <person name="Wang J."/>
            <person name="Yang H."/>
            <person name="Li Z."/>
            <person name="Wang D."/>
            <person name="Zhang A."/>
            <person name="Wang J."/>
        </authorList>
    </citation>
    <scope>NUCLEOTIDE SEQUENCE</scope>
    <source>
        <strain evidence="3">cv. G1812</strain>
    </source>
</reference>
<accession>A0A8R7PJC2</accession>
<evidence type="ECO:0000313" key="3">
    <source>
        <dbReference type="Proteomes" id="UP000015106"/>
    </source>
</evidence>
<dbReference type="AlphaFoldDB" id="A0A8R7PJC2"/>
<organism evidence="2 3">
    <name type="scientific">Triticum urartu</name>
    <name type="common">Red wild einkorn</name>
    <name type="synonym">Crithodium urartu</name>
    <dbReference type="NCBI Taxonomy" id="4572"/>
    <lineage>
        <taxon>Eukaryota</taxon>
        <taxon>Viridiplantae</taxon>
        <taxon>Streptophyta</taxon>
        <taxon>Embryophyta</taxon>
        <taxon>Tracheophyta</taxon>
        <taxon>Spermatophyta</taxon>
        <taxon>Magnoliopsida</taxon>
        <taxon>Liliopsida</taxon>
        <taxon>Poales</taxon>
        <taxon>Poaceae</taxon>
        <taxon>BOP clade</taxon>
        <taxon>Pooideae</taxon>
        <taxon>Triticodae</taxon>
        <taxon>Triticeae</taxon>
        <taxon>Triticinae</taxon>
        <taxon>Triticum</taxon>
    </lineage>
</organism>
<feature type="region of interest" description="Disordered" evidence="1">
    <location>
        <begin position="47"/>
        <end position="99"/>
    </location>
</feature>
<reference evidence="2" key="2">
    <citation type="submission" date="2018-03" db="EMBL/GenBank/DDBJ databases">
        <title>The Triticum urartu genome reveals the dynamic nature of wheat genome evolution.</title>
        <authorList>
            <person name="Ling H."/>
            <person name="Ma B."/>
            <person name="Shi X."/>
            <person name="Liu H."/>
            <person name="Dong L."/>
            <person name="Sun H."/>
            <person name="Cao Y."/>
            <person name="Gao Q."/>
            <person name="Zheng S."/>
            <person name="Li Y."/>
            <person name="Yu Y."/>
            <person name="Du H."/>
            <person name="Qi M."/>
            <person name="Li Y."/>
            <person name="Yu H."/>
            <person name="Cui Y."/>
            <person name="Wang N."/>
            <person name="Chen C."/>
            <person name="Wu H."/>
            <person name="Zhao Y."/>
            <person name="Zhang J."/>
            <person name="Li Y."/>
            <person name="Zhou W."/>
            <person name="Zhang B."/>
            <person name="Hu W."/>
            <person name="Eijk M."/>
            <person name="Tang J."/>
            <person name="Witsenboer H."/>
            <person name="Zhao S."/>
            <person name="Li Z."/>
            <person name="Zhang A."/>
            <person name="Wang D."/>
            <person name="Liang C."/>
        </authorList>
    </citation>
    <scope>NUCLEOTIDE SEQUENCE [LARGE SCALE GENOMIC DNA]</scope>
    <source>
        <strain evidence="2">cv. G1812</strain>
    </source>
</reference>
<dbReference type="EnsemblPlants" id="TuG1812G0200004950.01.T01">
    <property type="protein sequence ID" value="TuG1812G0200004950.01.T01.cds311969"/>
    <property type="gene ID" value="TuG1812G0200004950.01"/>
</dbReference>